<evidence type="ECO:0000313" key="2">
    <source>
        <dbReference type="EMBL" id="GHD31090.1"/>
    </source>
</evidence>
<dbReference type="Proteomes" id="UP000654947">
    <property type="component" value="Unassembled WGS sequence"/>
</dbReference>
<evidence type="ECO:0000313" key="3">
    <source>
        <dbReference type="Proteomes" id="UP000654947"/>
    </source>
</evidence>
<keyword evidence="1" id="KW-0472">Membrane</keyword>
<keyword evidence="1" id="KW-1133">Transmembrane helix</keyword>
<keyword evidence="3" id="KW-1185">Reference proteome</keyword>
<dbReference type="EMBL" id="BMXL01000020">
    <property type="protein sequence ID" value="GHD31090.1"/>
    <property type="molecule type" value="Genomic_DNA"/>
</dbReference>
<dbReference type="AlphaFoldDB" id="A0A919CJI8"/>
<feature type="transmembrane region" description="Helical" evidence="1">
    <location>
        <begin position="12"/>
        <end position="35"/>
    </location>
</feature>
<reference evidence="2 3" key="1">
    <citation type="journal article" date="2014" name="Int. J. Syst. Evol. Microbiol.">
        <title>Complete genome sequence of Corynebacterium casei LMG S-19264T (=DSM 44701T), isolated from a smear-ripened cheese.</title>
        <authorList>
            <consortium name="US DOE Joint Genome Institute (JGI-PGF)"/>
            <person name="Walter F."/>
            <person name="Albersmeier A."/>
            <person name="Kalinowski J."/>
            <person name="Ruckert C."/>
        </authorList>
    </citation>
    <scope>NUCLEOTIDE SEQUENCE [LARGE SCALE GENOMIC DNA]</scope>
    <source>
        <strain evidence="2 3">KCTC 19473</strain>
    </source>
</reference>
<keyword evidence="1" id="KW-0812">Transmembrane</keyword>
<sequence length="150" mass="16067">MIGVPVPLVAVRVLLLLWTGIVALVYFLSLVGLVVVEPVWFERQGGLTRGTALALTAVAALRLPFQVYVAATLGRGGRRTRLLVRLTVVFGYLCAAVDRVNGVNPVLAVAVPTLLLLLNEIGPSRRWYTGVVRLEVPGRPDASGRTGRSA</sequence>
<organism evidence="2 3">
    <name type="scientific">Nocardiopsis kunsanensis</name>
    <dbReference type="NCBI Taxonomy" id="141693"/>
    <lineage>
        <taxon>Bacteria</taxon>
        <taxon>Bacillati</taxon>
        <taxon>Actinomycetota</taxon>
        <taxon>Actinomycetes</taxon>
        <taxon>Streptosporangiales</taxon>
        <taxon>Nocardiopsidaceae</taxon>
        <taxon>Nocardiopsis</taxon>
    </lineage>
</organism>
<gene>
    <name evidence="2" type="ORF">GCM10007147_33590</name>
</gene>
<accession>A0A919CJI8</accession>
<evidence type="ECO:0000256" key="1">
    <source>
        <dbReference type="SAM" id="Phobius"/>
    </source>
</evidence>
<protein>
    <submittedName>
        <fullName evidence="2">Uncharacterized protein</fullName>
    </submittedName>
</protein>
<comment type="caution">
    <text evidence="2">The sequence shown here is derived from an EMBL/GenBank/DDBJ whole genome shotgun (WGS) entry which is preliminary data.</text>
</comment>
<proteinExistence type="predicted"/>
<feature type="transmembrane region" description="Helical" evidence="1">
    <location>
        <begin position="47"/>
        <end position="70"/>
    </location>
</feature>
<name>A0A919CJI8_9ACTN</name>
<dbReference type="RefSeq" id="WP_193518287.1">
    <property type="nucleotide sequence ID" value="NZ_BMXL01000020.1"/>
</dbReference>